<keyword evidence="3" id="KW-1185">Reference proteome</keyword>
<dbReference type="EMBL" id="AGNL01010715">
    <property type="protein sequence ID" value="EJK68895.1"/>
    <property type="molecule type" value="Genomic_DNA"/>
</dbReference>
<organism evidence="2 3">
    <name type="scientific">Thalassiosira oceanica</name>
    <name type="common">Marine diatom</name>
    <dbReference type="NCBI Taxonomy" id="159749"/>
    <lineage>
        <taxon>Eukaryota</taxon>
        <taxon>Sar</taxon>
        <taxon>Stramenopiles</taxon>
        <taxon>Ochrophyta</taxon>
        <taxon>Bacillariophyta</taxon>
        <taxon>Coscinodiscophyceae</taxon>
        <taxon>Thalassiosirophycidae</taxon>
        <taxon>Thalassiosirales</taxon>
        <taxon>Thalassiosiraceae</taxon>
        <taxon>Thalassiosira</taxon>
    </lineage>
</organism>
<proteinExistence type="predicted"/>
<sequence length="216" mass="24290">MSGVFDLLGEDITAVNDPRNVENLGLAVMHKGLSFPECAISRHSRYLTTIRTKHASTRHLLAATTMITGPYRSRHHMITSATSRRSLRAADGLRRPSESRAFLASRSTIYLDDACGSSRDRWTCEKEIPMMRGRTGDPKTSAPISGNRGLTFMPSRRRPPAAVGKPSFAYFPVDYLPDDVWRPDEPTDLRERNLPNATSYEKSEDTLTNRRNPVNR</sequence>
<name>K0SU01_THAOC</name>
<dbReference type="AlphaFoldDB" id="K0SU01"/>
<dbReference type="Proteomes" id="UP000266841">
    <property type="component" value="Unassembled WGS sequence"/>
</dbReference>
<evidence type="ECO:0000313" key="2">
    <source>
        <dbReference type="EMBL" id="EJK68895.1"/>
    </source>
</evidence>
<feature type="compositionally biased region" description="Basic and acidic residues" evidence="1">
    <location>
        <begin position="179"/>
        <end position="193"/>
    </location>
</feature>
<reference evidence="2 3" key="1">
    <citation type="journal article" date="2012" name="Genome Biol.">
        <title>Genome and low-iron response of an oceanic diatom adapted to chronic iron limitation.</title>
        <authorList>
            <person name="Lommer M."/>
            <person name="Specht M."/>
            <person name="Roy A.S."/>
            <person name="Kraemer L."/>
            <person name="Andreson R."/>
            <person name="Gutowska M.A."/>
            <person name="Wolf J."/>
            <person name="Bergner S.V."/>
            <person name="Schilhabel M.B."/>
            <person name="Klostermeier U.C."/>
            <person name="Beiko R.G."/>
            <person name="Rosenstiel P."/>
            <person name="Hippler M."/>
            <person name="Laroche J."/>
        </authorList>
    </citation>
    <scope>NUCLEOTIDE SEQUENCE [LARGE SCALE GENOMIC DNA]</scope>
    <source>
        <strain evidence="2 3">CCMP1005</strain>
    </source>
</reference>
<protein>
    <submittedName>
        <fullName evidence="2">Uncharacterized protein</fullName>
    </submittedName>
</protein>
<evidence type="ECO:0000313" key="3">
    <source>
        <dbReference type="Proteomes" id="UP000266841"/>
    </source>
</evidence>
<feature type="region of interest" description="Disordered" evidence="1">
    <location>
        <begin position="131"/>
        <end position="164"/>
    </location>
</feature>
<feature type="region of interest" description="Disordered" evidence="1">
    <location>
        <begin position="176"/>
        <end position="216"/>
    </location>
</feature>
<comment type="caution">
    <text evidence="2">The sequence shown here is derived from an EMBL/GenBank/DDBJ whole genome shotgun (WGS) entry which is preliminary data.</text>
</comment>
<gene>
    <name evidence="2" type="ORF">THAOC_09892</name>
</gene>
<evidence type="ECO:0000256" key="1">
    <source>
        <dbReference type="SAM" id="MobiDB-lite"/>
    </source>
</evidence>
<accession>K0SU01</accession>